<evidence type="ECO:0000259" key="3">
    <source>
        <dbReference type="Pfam" id="PF13476"/>
    </source>
</evidence>
<name>A0A1I0CXT3_9FIRM</name>
<feature type="transmembrane region" description="Helical" evidence="2">
    <location>
        <begin position="460"/>
        <end position="481"/>
    </location>
</feature>
<protein>
    <submittedName>
        <fullName evidence="4">Uncharacterized protein YhaN</fullName>
    </submittedName>
</protein>
<dbReference type="eggNOG" id="COG0419">
    <property type="taxonomic scope" value="Bacteria"/>
</dbReference>
<evidence type="ECO:0000313" key="5">
    <source>
        <dbReference type="Proteomes" id="UP000199820"/>
    </source>
</evidence>
<dbReference type="PANTHER" id="PTHR41259:SF1">
    <property type="entry name" value="DOUBLE-STRAND BREAK REPAIR RAD50 ATPASE, PUTATIVE-RELATED"/>
    <property type="match status" value="1"/>
</dbReference>
<feature type="coiled-coil region" evidence="1">
    <location>
        <begin position="209"/>
        <end position="246"/>
    </location>
</feature>
<dbReference type="PANTHER" id="PTHR41259">
    <property type="entry name" value="DOUBLE-STRAND BREAK REPAIR RAD50 ATPASE, PUTATIVE-RELATED"/>
    <property type="match status" value="1"/>
</dbReference>
<dbReference type="GO" id="GO:0006302">
    <property type="term" value="P:double-strand break repair"/>
    <property type="evidence" value="ECO:0007669"/>
    <property type="project" value="InterPro"/>
</dbReference>
<proteinExistence type="predicted"/>
<dbReference type="EMBL" id="FOIL01000009">
    <property type="protein sequence ID" value="SET24405.1"/>
    <property type="molecule type" value="Genomic_DNA"/>
</dbReference>
<evidence type="ECO:0000313" key="4">
    <source>
        <dbReference type="EMBL" id="SET24405.1"/>
    </source>
</evidence>
<dbReference type="SUPFAM" id="SSF52540">
    <property type="entry name" value="P-loop containing nucleoside triphosphate hydrolases"/>
    <property type="match status" value="1"/>
</dbReference>
<dbReference type="RefSeq" id="WP_074648968.1">
    <property type="nucleotide sequence ID" value="NZ_FOIL01000009.1"/>
</dbReference>
<dbReference type="InterPro" id="IPR038729">
    <property type="entry name" value="Rad50/SbcC_AAA"/>
</dbReference>
<reference evidence="4 5" key="1">
    <citation type="submission" date="2016-10" db="EMBL/GenBank/DDBJ databases">
        <authorList>
            <person name="de Groot N.N."/>
        </authorList>
    </citation>
    <scope>NUCLEOTIDE SEQUENCE [LARGE SCALE GENOMIC DNA]</scope>
    <source>
        <strain evidence="4 5">KH1P1</strain>
    </source>
</reference>
<dbReference type="Gene3D" id="3.40.50.300">
    <property type="entry name" value="P-loop containing nucleotide triphosphate hydrolases"/>
    <property type="match status" value="2"/>
</dbReference>
<accession>A0A1I0CXT3</accession>
<dbReference type="InterPro" id="IPR027417">
    <property type="entry name" value="P-loop_NTPase"/>
</dbReference>
<dbReference type="eggNOG" id="COG4717">
    <property type="taxonomic scope" value="Bacteria"/>
</dbReference>
<sequence length="884" mass="100589">MRLRSLHIENFGKLSGTEMTFDRPMTVILRENGWGKSTLAAFIRIMFYGFAGGAKRSGLDNERRRYRPWNAGGAYGGSLTFEIDGHPYRIERIFGSREKEDLFQVFDEVTGKPTDVFTDRIGEEIFRIDAESFARTVFTAQMDASTSSTSVIHARIGDKSQTGGDMERYGEVKERLKKEQDRLTPDRKTGAIARTRERIAELDGILRGRRSAEDALKKLSGEIAERRRRKNEIDLQQKELAEAASKMAESGDRALLFQRYDDLLGAEQRAAEETARLRKTFAGGIPENTALEAMIREAGTLSGVEMTSFAEHLNEAETEEFNRLIRLFHAGVPEETELEDLVEKSRRMEKMKHWVAEHRLTEDEEQRLAEGAAYFTAALPEETEIRAAAGAWERLGKIRSEIESSEAARKALREELRRRSGSEQRAAEETDNRIRRILGILVFAAGCAAVFFLADAGAGLYAVGGGAAAALAGLLLIAFSFGGRKQPAEERESEEEFQELSDRVRAAKEDAAKLENTVRDFFYHCGMAYAPDRVSDDLYEIRSRAQDYRELLKQYRVFRNSGYEEAIRDISTELMEYAQRHHMEIPDDGQWTETLVRMGKDAAEYRILSARNAGARKGREAIRERKARVEEYLRTLGIRPSEPYLDQLTDLRDRTRAYDRAEANFREARCAREVFETEHEGIAQADRRAPEMSGGELGEKNARLEAEEERILAEKRSFESQAEALREELARLDDAEEERIAETEKLEKLTRRYAVVSKTAEYLEKAAERYSIRFLDPVSRSFRKYYRLLTGEDGDTFRIDSSLCVRVSECGALREEACFSAGIRDMIGLCSRMAMTDAMYPGEKPFLIFDDPFVNLDDGKQERARNFLDAVSSEYQVIILTCHG</sequence>
<feature type="transmembrane region" description="Helical" evidence="2">
    <location>
        <begin position="437"/>
        <end position="454"/>
    </location>
</feature>
<keyword evidence="1" id="KW-0175">Coiled coil</keyword>
<dbReference type="GO" id="GO:0016887">
    <property type="term" value="F:ATP hydrolysis activity"/>
    <property type="evidence" value="ECO:0007669"/>
    <property type="project" value="InterPro"/>
</dbReference>
<keyword evidence="5" id="KW-1185">Reference proteome</keyword>
<dbReference type="Proteomes" id="UP000199820">
    <property type="component" value="Unassembled WGS sequence"/>
</dbReference>
<keyword evidence="2" id="KW-1133">Transmembrane helix</keyword>
<feature type="coiled-coil region" evidence="1">
    <location>
        <begin position="490"/>
        <end position="517"/>
    </location>
</feature>
<keyword evidence="2" id="KW-0812">Transmembrane</keyword>
<gene>
    <name evidence="4" type="ORF">SAMN04487771_100918</name>
</gene>
<evidence type="ECO:0000256" key="1">
    <source>
        <dbReference type="SAM" id="Coils"/>
    </source>
</evidence>
<evidence type="ECO:0000256" key="2">
    <source>
        <dbReference type="SAM" id="Phobius"/>
    </source>
</evidence>
<feature type="domain" description="Rad50/SbcC-type AAA" evidence="3">
    <location>
        <begin position="5"/>
        <end position="244"/>
    </location>
</feature>
<dbReference type="Pfam" id="PF13476">
    <property type="entry name" value="AAA_23"/>
    <property type="match status" value="1"/>
</dbReference>
<dbReference type="STRING" id="1526.SAMN02910262_01431"/>
<dbReference type="OrthoDB" id="9764467at2"/>
<dbReference type="AlphaFoldDB" id="A0A1I0CXT3"/>
<keyword evidence="2" id="KW-0472">Membrane</keyword>
<feature type="coiled-coil region" evidence="1">
    <location>
        <begin position="658"/>
        <end position="752"/>
    </location>
</feature>
<organism evidence="4 5">
    <name type="scientific">[Clostridium] aminophilum</name>
    <dbReference type="NCBI Taxonomy" id="1526"/>
    <lineage>
        <taxon>Bacteria</taxon>
        <taxon>Bacillati</taxon>
        <taxon>Bacillota</taxon>
        <taxon>Clostridia</taxon>
        <taxon>Lachnospirales</taxon>
        <taxon>Lachnospiraceae</taxon>
    </lineage>
</organism>